<dbReference type="PANTHER" id="PTHR33540:SF2">
    <property type="entry name" value="TRNA THREONYLCARBAMOYLADENOSINE BIOSYNTHESIS PROTEIN TSAE"/>
    <property type="match status" value="1"/>
</dbReference>
<dbReference type="InterPro" id="IPR027417">
    <property type="entry name" value="P-loop_NTPase"/>
</dbReference>
<keyword evidence="8" id="KW-0067">ATP-binding</keyword>
<evidence type="ECO:0000313" key="12">
    <source>
        <dbReference type="Proteomes" id="UP001241537"/>
    </source>
</evidence>
<comment type="similarity">
    <text evidence="2">Belongs to the TsaE family.</text>
</comment>
<keyword evidence="6" id="KW-0479">Metal-binding</keyword>
<dbReference type="PANTHER" id="PTHR33540">
    <property type="entry name" value="TRNA THREONYLCARBAMOYLADENOSINE BIOSYNTHESIS PROTEIN TSAE"/>
    <property type="match status" value="1"/>
</dbReference>
<evidence type="ECO:0000256" key="9">
    <source>
        <dbReference type="ARBA" id="ARBA00022842"/>
    </source>
</evidence>
<proteinExistence type="inferred from homology"/>
<dbReference type="GO" id="GO:0002949">
    <property type="term" value="P:tRNA threonylcarbamoyladenosine modification"/>
    <property type="evidence" value="ECO:0007669"/>
    <property type="project" value="InterPro"/>
</dbReference>
<comment type="subcellular location">
    <subcellularLocation>
        <location evidence="1">Cytoplasm</location>
    </subcellularLocation>
</comment>
<keyword evidence="4" id="KW-0963">Cytoplasm</keyword>
<dbReference type="RefSeq" id="WP_106612348.1">
    <property type="nucleotide sequence ID" value="NZ_JAUSTO010000001.1"/>
</dbReference>
<evidence type="ECO:0000313" key="11">
    <source>
        <dbReference type="EMBL" id="MDQ0151335.1"/>
    </source>
</evidence>
<accession>A0AAE3V833</accession>
<dbReference type="GO" id="GO:0046872">
    <property type="term" value="F:metal ion binding"/>
    <property type="evidence" value="ECO:0007669"/>
    <property type="project" value="UniProtKB-KW"/>
</dbReference>
<keyword evidence="9" id="KW-0460">Magnesium</keyword>
<comment type="caution">
    <text evidence="11">The sequence shown here is derived from an EMBL/GenBank/DDBJ whole genome shotgun (WGS) entry which is preliminary data.</text>
</comment>
<dbReference type="EMBL" id="JAUSTO010000001">
    <property type="protein sequence ID" value="MDQ0151335.1"/>
    <property type="molecule type" value="Genomic_DNA"/>
</dbReference>
<evidence type="ECO:0000256" key="10">
    <source>
        <dbReference type="ARBA" id="ARBA00032441"/>
    </source>
</evidence>
<evidence type="ECO:0000256" key="1">
    <source>
        <dbReference type="ARBA" id="ARBA00004496"/>
    </source>
</evidence>
<dbReference type="Pfam" id="PF02367">
    <property type="entry name" value="TsaE"/>
    <property type="match status" value="1"/>
</dbReference>
<evidence type="ECO:0000256" key="4">
    <source>
        <dbReference type="ARBA" id="ARBA00022490"/>
    </source>
</evidence>
<dbReference type="AlphaFoldDB" id="A0AAE3V833"/>
<evidence type="ECO:0000256" key="8">
    <source>
        <dbReference type="ARBA" id="ARBA00022840"/>
    </source>
</evidence>
<dbReference type="InterPro" id="IPR003442">
    <property type="entry name" value="T6A_TsaE"/>
</dbReference>
<dbReference type="SUPFAM" id="SSF52540">
    <property type="entry name" value="P-loop containing nucleoside triphosphate hydrolases"/>
    <property type="match status" value="1"/>
</dbReference>
<dbReference type="Proteomes" id="UP001241537">
    <property type="component" value="Unassembled WGS sequence"/>
</dbReference>
<evidence type="ECO:0000256" key="3">
    <source>
        <dbReference type="ARBA" id="ARBA00019010"/>
    </source>
</evidence>
<reference evidence="11" key="1">
    <citation type="submission" date="2023-07" db="EMBL/GenBank/DDBJ databases">
        <title>Genomic Encyclopedia of Type Strains, Phase IV (KMG-IV): sequencing the most valuable type-strain genomes for metagenomic binning, comparative biology and taxonomic classification.</title>
        <authorList>
            <person name="Goeker M."/>
        </authorList>
    </citation>
    <scope>NUCLEOTIDE SEQUENCE</scope>
    <source>
        <strain evidence="11">DSM 19659</strain>
    </source>
</reference>
<sequence length="153" mass="17069">MTAETHSDEETERFAAKLAERTEPGTVICLDGELGTGKTVFARGFARGLGITEPIVSPTFTILHGYEGGRLPLWHFDVYRIEDPDEMYEIGFEDCFYGEGVSLVEWASLISELIPKDAVHVILEKDAARGFDYRKITVEGLDFSPFGREMSQG</sequence>
<name>A0AAE3V833_9FIRM</name>
<dbReference type="GO" id="GO:0005524">
    <property type="term" value="F:ATP binding"/>
    <property type="evidence" value="ECO:0007669"/>
    <property type="project" value="UniProtKB-KW"/>
</dbReference>
<keyword evidence="12" id="KW-1185">Reference proteome</keyword>
<keyword evidence="7" id="KW-0547">Nucleotide-binding</keyword>
<organism evidence="11 12">
    <name type="scientific">Moryella indoligenes</name>
    <dbReference type="NCBI Taxonomy" id="371674"/>
    <lineage>
        <taxon>Bacteria</taxon>
        <taxon>Bacillati</taxon>
        <taxon>Bacillota</taxon>
        <taxon>Clostridia</taxon>
        <taxon>Lachnospirales</taxon>
        <taxon>Lachnospiraceae</taxon>
        <taxon>Moryella</taxon>
    </lineage>
</organism>
<evidence type="ECO:0000256" key="6">
    <source>
        <dbReference type="ARBA" id="ARBA00022723"/>
    </source>
</evidence>
<dbReference type="GO" id="GO:0005737">
    <property type="term" value="C:cytoplasm"/>
    <property type="evidence" value="ECO:0007669"/>
    <property type="project" value="UniProtKB-SubCell"/>
</dbReference>
<evidence type="ECO:0000256" key="2">
    <source>
        <dbReference type="ARBA" id="ARBA00007599"/>
    </source>
</evidence>
<dbReference type="Gene3D" id="3.40.50.300">
    <property type="entry name" value="P-loop containing nucleotide triphosphate hydrolases"/>
    <property type="match status" value="1"/>
</dbReference>
<evidence type="ECO:0000256" key="5">
    <source>
        <dbReference type="ARBA" id="ARBA00022694"/>
    </source>
</evidence>
<keyword evidence="5" id="KW-0819">tRNA processing</keyword>
<evidence type="ECO:0000256" key="7">
    <source>
        <dbReference type="ARBA" id="ARBA00022741"/>
    </source>
</evidence>
<protein>
    <recommendedName>
        <fullName evidence="3">tRNA threonylcarbamoyladenosine biosynthesis protein TsaE</fullName>
    </recommendedName>
    <alternativeName>
        <fullName evidence="10">t(6)A37 threonylcarbamoyladenosine biosynthesis protein TsaE</fullName>
    </alternativeName>
</protein>
<gene>
    <name evidence="11" type="ORF">J2S20_000009</name>
</gene>
<dbReference type="NCBIfam" id="TIGR00150">
    <property type="entry name" value="T6A_YjeE"/>
    <property type="match status" value="1"/>
</dbReference>